<keyword evidence="5 6" id="KW-0472">Membrane</keyword>
<organism evidence="8 9">
    <name type="scientific">Mangrovicoccus algicola</name>
    <dbReference type="NCBI Taxonomy" id="2771008"/>
    <lineage>
        <taxon>Bacteria</taxon>
        <taxon>Pseudomonadati</taxon>
        <taxon>Pseudomonadota</taxon>
        <taxon>Alphaproteobacteria</taxon>
        <taxon>Rhodobacterales</taxon>
        <taxon>Paracoccaceae</taxon>
        <taxon>Mangrovicoccus</taxon>
    </lineage>
</organism>
<comment type="subcellular location">
    <subcellularLocation>
        <location evidence="1">Cell membrane</location>
        <topology evidence="1">Multi-pass membrane protein</topology>
    </subcellularLocation>
</comment>
<evidence type="ECO:0000256" key="3">
    <source>
        <dbReference type="ARBA" id="ARBA00022692"/>
    </source>
</evidence>
<keyword evidence="9" id="KW-1185">Reference proteome</keyword>
<evidence type="ECO:0000256" key="2">
    <source>
        <dbReference type="ARBA" id="ARBA00022475"/>
    </source>
</evidence>
<dbReference type="Proteomes" id="UP000609121">
    <property type="component" value="Unassembled WGS sequence"/>
</dbReference>
<dbReference type="InterPro" id="IPR025199">
    <property type="entry name" value="FtsK_4TM"/>
</dbReference>
<feature type="transmembrane region" description="Helical" evidence="6">
    <location>
        <begin position="69"/>
        <end position="95"/>
    </location>
</feature>
<evidence type="ECO:0000313" key="9">
    <source>
        <dbReference type="Proteomes" id="UP000609121"/>
    </source>
</evidence>
<sequence length="233" mass="24170">MAYSTRGRDPLLDAETQAALEKRTSELIGLALLAGAVALGLMLASYSPYDPSFLGSATGDPENLLGYPGAYIASALSFIFGRGAWALVVALAVWGGRFLFHRGGDRLLSRGVFLPIWVALAAVYASSHVPGPDWTHHFGLGGMLGDAALGIVIGILPLGLGAALKVAAVLLGLGVLGFGLFCTGFTRAELSGLGRFLGIGTVLAYDKLLRRAGEDGQGAAQGLSDRRARRAET</sequence>
<feature type="domain" description="DNA translocase FtsK 4TM region" evidence="7">
    <location>
        <begin position="21"/>
        <end position="175"/>
    </location>
</feature>
<comment type="caution">
    <text evidence="8">The sequence shown here is derived from an EMBL/GenBank/DDBJ whole genome shotgun (WGS) entry which is preliminary data.</text>
</comment>
<protein>
    <submittedName>
        <fullName evidence="8">DNA translocase FtsK 4TM domain-containing protein</fullName>
    </submittedName>
</protein>
<keyword evidence="3 6" id="KW-0812">Transmembrane</keyword>
<feature type="transmembrane region" description="Helical" evidence="6">
    <location>
        <begin position="138"/>
        <end position="159"/>
    </location>
</feature>
<keyword evidence="2" id="KW-1003">Cell membrane</keyword>
<evidence type="ECO:0000256" key="5">
    <source>
        <dbReference type="ARBA" id="ARBA00023136"/>
    </source>
</evidence>
<dbReference type="Pfam" id="PF13491">
    <property type="entry name" value="FtsK_4TM"/>
    <property type="match status" value="1"/>
</dbReference>
<dbReference type="EMBL" id="JACVXA010000039">
    <property type="protein sequence ID" value="MBE3639098.1"/>
    <property type="molecule type" value="Genomic_DNA"/>
</dbReference>
<name>A0A8J6Z047_9RHOB</name>
<dbReference type="GO" id="GO:0005886">
    <property type="term" value="C:plasma membrane"/>
    <property type="evidence" value="ECO:0007669"/>
    <property type="project" value="UniProtKB-SubCell"/>
</dbReference>
<evidence type="ECO:0000256" key="1">
    <source>
        <dbReference type="ARBA" id="ARBA00004651"/>
    </source>
</evidence>
<evidence type="ECO:0000256" key="4">
    <source>
        <dbReference type="ARBA" id="ARBA00022989"/>
    </source>
</evidence>
<evidence type="ECO:0000256" key="6">
    <source>
        <dbReference type="SAM" id="Phobius"/>
    </source>
</evidence>
<feature type="transmembrane region" description="Helical" evidence="6">
    <location>
        <begin position="107"/>
        <end position="126"/>
    </location>
</feature>
<feature type="transmembrane region" description="Helical" evidence="6">
    <location>
        <begin position="27"/>
        <end position="49"/>
    </location>
</feature>
<dbReference type="RefSeq" id="WP_193183418.1">
    <property type="nucleotide sequence ID" value="NZ_JACVXA010000039.1"/>
</dbReference>
<feature type="non-terminal residue" evidence="8">
    <location>
        <position position="233"/>
    </location>
</feature>
<keyword evidence="4 6" id="KW-1133">Transmembrane helix</keyword>
<evidence type="ECO:0000313" key="8">
    <source>
        <dbReference type="EMBL" id="MBE3639098.1"/>
    </source>
</evidence>
<feature type="transmembrane region" description="Helical" evidence="6">
    <location>
        <begin position="166"/>
        <end position="186"/>
    </location>
</feature>
<proteinExistence type="predicted"/>
<reference evidence="8" key="1">
    <citation type="submission" date="2020-09" db="EMBL/GenBank/DDBJ databases">
        <title>A novel bacterium of genus Mangrovicoccus, isolated from South China Sea.</title>
        <authorList>
            <person name="Huang H."/>
            <person name="Mo K."/>
            <person name="Hu Y."/>
        </authorList>
    </citation>
    <scope>NUCLEOTIDE SEQUENCE</scope>
    <source>
        <strain evidence="8">HB182678</strain>
    </source>
</reference>
<evidence type="ECO:0000259" key="7">
    <source>
        <dbReference type="Pfam" id="PF13491"/>
    </source>
</evidence>
<accession>A0A8J6Z047</accession>
<dbReference type="AlphaFoldDB" id="A0A8J6Z047"/>
<gene>
    <name evidence="8" type="ORF">ICN82_12895</name>
</gene>